<dbReference type="GO" id="GO:0044027">
    <property type="term" value="P:negative regulation of gene expression via chromosomal CpG island methylation"/>
    <property type="evidence" value="ECO:0007669"/>
    <property type="project" value="TreeGrafter"/>
</dbReference>
<gene>
    <name evidence="11" type="ORF">PAAG_05080</name>
</gene>
<dbReference type="GO" id="GO:0032259">
    <property type="term" value="P:methylation"/>
    <property type="evidence" value="ECO:0007669"/>
    <property type="project" value="UniProtKB-KW"/>
</dbReference>
<dbReference type="PROSITE" id="PS51038">
    <property type="entry name" value="BAH"/>
    <property type="match status" value="2"/>
</dbReference>
<dbReference type="InterPro" id="IPR018117">
    <property type="entry name" value="C5_DNA_meth_AS"/>
</dbReference>
<evidence type="ECO:0000259" key="10">
    <source>
        <dbReference type="PROSITE" id="PS51038"/>
    </source>
</evidence>
<dbReference type="OMA" id="TFDVIWY"/>
<dbReference type="GO" id="GO:0005634">
    <property type="term" value="C:nucleus"/>
    <property type="evidence" value="ECO:0007669"/>
    <property type="project" value="UniProtKB-SubCell"/>
</dbReference>
<evidence type="ECO:0000256" key="8">
    <source>
        <dbReference type="PROSITE-ProRule" id="PRU01016"/>
    </source>
</evidence>
<dbReference type="GO" id="GO:0003682">
    <property type="term" value="F:chromatin binding"/>
    <property type="evidence" value="ECO:0007669"/>
    <property type="project" value="InterPro"/>
</dbReference>
<feature type="compositionally biased region" description="Acidic residues" evidence="9">
    <location>
        <begin position="1274"/>
        <end position="1287"/>
    </location>
</feature>
<dbReference type="HOGENOM" id="CLU_003836_0_0_1"/>
<feature type="active site" evidence="8">
    <location>
        <position position="799"/>
    </location>
</feature>
<evidence type="ECO:0000256" key="6">
    <source>
        <dbReference type="ARBA" id="ARBA00023125"/>
    </source>
</evidence>
<dbReference type="GO" id="GO:0003677">
    <property type="term" value="F:DNA binding"/>
    <property type="evidence" value="ECO:0007669"/>
    <property type="project" value="UniProtKB-KW"/>
</dbReference>
<dbReference type="Gene3D" id="3.90.120.10">
    <property type="entry name" value="DNA Methylase, subunit A, domain 2"/>
    <property type="match status" value="1"/>
</dbReference>
<dbReference type="EC" id="2.1.1.37" evidence="2"/>
<dbReference type="OrthoDB" id="5376140at2759"/>
<dbReference type="STRING" id="502779.C1H2T7"/>
<keyword evidence="5 8" id="KW-0949">S-adenosyl-L-methionine</keyword>
<protein>
    <recommendedName>
        <fullName evidence="2">DNA (cytosine-5-)-methyltransferase</fullName>
        <ecNumber evidence="2">2.1.1.37</ecNumber>
    </recommendedName>
</protein>
<keyword evidence="3 8" id="KW-0489">Methyltransferase</keyword>
<feature type="domain" description="BAH" evidence="10">
    <location>
        <begin position="567"/>
        <end position="691"/>
    </location>
</feature>
<feature type="compositionally biased region" description="Polar residues" evidence="9">
    <location>
        <begin position="77"/>
        <end position="92"/>
    </location>
</feature>
<dbReference type="PANTHER" id="PTHR10629">
    <property type="entry name" value="CYTOSINE-SPECIFIC METHYLTRANSFERASE"/>
    <property type="match status" value="1"/>
</dbReference>
<dbReference type="Proteomes" id="UP000002059">
    <property type="component" value="Partially assembled WGS sequence"/>
</dbReference>
<evidence type="ECO:0000256" key="4">
    <source>
        <dbReference type="ARBA" id="ARBA00022679"/>
    </source>
</evidence>
<evidence type="ECO:0000256" key="3">
    <source>
        <dbReference type="ARBA" id="ARBA00022603"/>
    </source>
</evidence>
<dbReference type="VEuPathDB" id="FungiDB:PAAG_05080"/>
<dbReference type="GeneID" id="9096186"/>
<accession>C1H2T7</accession>
<evidence type="ECO:0000313" key="11">
    <source>
        <dbReference type="EMBL" id="EEH34031.2"/>
    </source>
</evidence>
<feature type="compositionally biased region" description="Basic and acidic residues" evidence="9">
    <location>
        <begin position="1136"/>
        <end position="1148"/>
    </location>
</feature>
<feature type="domain" description="BAH" evidence="10">
    <location>
        <begin position="432"/>
        <end position="552"/>
    </location>
</feature>
<feature type="region of interest" description="Disordered" evidence="9">
    <location>
        <begin position="1170"/>
        <end position="1199"/>
    </location>
</feature>
<dbReference type="InterPro" id="IPR029063">
    <property type="entry name" value="SAM-dependent_MTases_sf"/>
</dbReference>
<reference evidence="11 12" key="1">
    <citation type="journal article" date="2011" name="PLoS Genet.">
        <title>Comparative genomic analysis of human fungal pathogens causing paracoccidioidomycosis.</title>
        <authorList>
            <person name="Desjardins C.A."/>
            <person name="Champion M.D."/>
            <person name="Holder J.W."/>
            <person name="Muszewska A."/>
            <person name="Goldberg J."/>
            <person name="Bailao A.M."/>
            <person name="Brigido M.M."/>
            <person name="Ferreira M.E."/>
            <person name="Garcia A.M."/>
            <person name="Grynberg M."/>
            <person name="Gujja S."/>
            <person name="Heiman D.I."/>
            <person name="Henn M.R."/>
            <person name="Kodira C.D."/>
            <person name="Leon-Narvaez H."/>
            <person name="Longo L.V."/>
            <person name="Ma L.J."/>
            <person name="Malavazi I."/>
            <person name="Matsuo A.L."/>
            <person name="Morais F.V."/>
            <person name="Pereira M."/>
            <person name="Rodriguez-Brito S."/>
            <person name="Sakthikumar S."/>
            <person name="Salem-Izacc S.M."/>
            <person name="Sykes S.M."/>
            <person name="Teixeira M.M."/>
            <person name="Vallejo M.C."/>
            <person name="Walter M.E."/>
            <person name="Yandava C."/>
            <person name="Young S."/>
            <person name="Zeng Q."/>
            <person name="Zucker J."/>
            <person name="Felipe M.S."/>
            <person name="Goldman G.H."/>
            <person name="Haas B.J."/>
            <person name="McEwen J.G."/>
            <person name="Nino-Vega G."/>
            <person name="Puccia R."/>
            <person name="San-Blas G."/>
            <person name="Soares C.M."/>
            <person name="Birren B.W."/>
            <person name="Cuomo C.A."/>
        </authorList>
    </citation>
    <scope>NUCLEOTIDE SEQUENCE [LARGE SCALE GENOMIC DNA]</scope>
    <source>
        <strain evidence="12">ATCC MYA-826 / Pb01</strain>
    </source>
</reference>
<feature type="region of interest" description="Disordered" evidence="9">
    <location>
        <begin position="1128"/>
        <end position="1148"/>
    </location>
</feature>
<evidence type="ECO:0000256" key="1">
    <source>
        <dbReference type="ARBA" id="ARBA00004123"/>
    </source>
</evidence>
<dbReference type="PRINTS" id="PR00105">
    <property type="entry name" value="C5METTRFRASE"/>
</dbReference>
<dbReference type="EMBL" id="KN294004">
    <property type="protein sequence ID" value="EEH34031.2"/>
    <property type="molecule type" value="Genomic_DNA"/>
</dbReference>
<dbReference type="Gene3D" id="3.40.50.150">
    <property type="entry name" value="Vaccinia Virus protein VP39"/>
    <property type="match status" value="1"/>
</dbReference>
<dbReference type="PROSITE" id="PS00094">
    <property type="entry name" value="C5_MTASE_1"/>
    <property type="match status" value="1"/>
</dbReference>
<comment type="similarity">
    <text evidence="8">Belongs to the class I-like SAM-binding methyltransferase superfamily. C5-methyltransferase family.</text>
</comment>
<evidence type="ECO:0000256" key="9">
    <source>
        <dbReference type="SAM" id="MobiDB-lite"/>
    </source>
</evidence>
<name>C1H2T7_PARBA</name>
<dbReference type="InterPro" id="IPR001525">
    <property type="entry name" value="C5_MeTfrase"/>
</dbReference>
<keyword evidence="7" id="KW-0539">Nucleus</keyword>
<dbReference type="InterPro" id="IPR043151">
    <property type="entry name" value="BAH_sf"/>
</dbReference>
<keyword evidence="4 8" id="KW-0808">Transferase</keyword>
<organism evidence="11 12">
    <name type="scientific">Paracoccidioides lutzii (strain ATCC MYA-826 / Pb01)</name>
    <name type="common">Paracoccidioides brasiliensis</name>
    <dbReference type="NCBI Taxonomy" id="502779"/>
    <lineage>
        <taxon>Eukaryota</taxon>
        <taxon>Fungi</taxon>
        <taxon>Dikarya</taxon>
        <taxon>Ascomycota</taxon>
        <taxon>Pezizomycotina</taxon>
        <taxon>Eurotiomycetes</taxon>
        <taxon>Eurotiomycetidae</taxon>
        <taxon>Onygenales</taxon>
        <taxon>Ajellomycetaceae</taxon>
        <taxon>Paracoccidioides</taxon>
    </lineage>
</organism>
<comment type="subcellular location">
    <subcellularLocation>
        <location evidence="1">Nucleus</location>
    </subcellularLocation>
</comment>
<dbReference type="RefSeq" id="XP_015699690.1">
    <property type="nucleotide sequence ID" value="XM_015845464.1"/>
</dbReference>
<evidence type="ECO:0000256" key="2">
    <source>
        <dbReference type="ARBA" id="ARBA00011975"/>
    </source>
</evidence>
<evidence type="ECO:0000256" key="7">
    <source>
        <dbReference type="ARBA" id="ARBA00023242"/>
    </source>
</evidence>
<evidence type="ECO:0000256" key="5">
    <source>
        <dbReference type="ARBA" id="ARBA00022691"/>
    </source>
</evidence>
<dbReference type="PANTHER" id="PTHR10629:SF54">
    <property type="entry name" value="DNA METHYLTRANSFERASE DIM-2"/>
    <property type="match status" value="1"/>
</dbReference>
<proteinExistence type="inferred from homology"/>
<dbReference type="KEGG" id="pbl:PAAG_05080"/>
<dbReference type="eggNOG" id="ENOG502R6QN">
    <property type="taxonomic scope" value="Eukaryota"/>
</dbReference>
<feature type="region of interest" description="Disordered" evidence="9">
    <location>
        <begin position="1250"/>
        <end position="1287"/>
    </location>
</feature>
<dbReference type="Pfam" id="PF25423">
    <property type="entry name" value="DUF7893"/>
    <property type="match status" value="1"/>
</dbReference>
<dbReference type="InterPro" id="IPR057215">
    <property type="entry name" value="DUF7893"/>
</dbReference>
<dbReference type="SUPFAM" id="SSF53335">
    <property type="entry name" value="S-adenosyl-L-methionine-dependent methyltransferases"/>
    <property type="match status" value="1"/>
</dbReference>
<dbReference type="Pfam" id="PF00145">
    <property type="entry name" value="DNA_methylase"/>
    <property type="match status" value="1"/>
</dbReference>
<dbReference type="InterPro" id="IPR001025">
    <property type="entry name" value="BAH_dom"/>
</dbReference>
<dbReference type="PROSITE" id="PS51679">
    <property type="entry name" value="SAM_MT_C5"/>
    <property type="match status" value="1"/>
</dbReference>
<dbReference type="Gene3D" id="2.30.30.490">
    <property type="match status" value="2"/>
</dbReference>
<dbReference type="InterPro" id="IPR050390">
    <property type="entry name" value="C5-Methyltransferase"/>
</dbReference>
<sequence length="1287" mass="145497">MAAMLKVDAVGEGLLVSYFVAGGWLAILQQRKQMMSVGLEGNRQRRNGSHHFFNTSSQTLRSPAPHSFLIQRPREMVSSTDSEQLQHSQFSQSHEEPPDCMVGILVPPLTFPKSSYSGHEPPQPKFAEKEAVETLLKSGVDKQTYAENDFVSLELDNFVIYALPFASPAPHGMVSLDQIAGKLGRQTEKFFFDGVLKVPGKETDGMSMYLERVPFRLVSIGGYEDTEQHSVGKDIWIQSAYGESSGKHLWYQLGAPVAEYKEYHKTFSWIADLGKHLIDYLHHHKEVTFCHFKKDFSTWLKELHSEDPTFMHWFNENRSIDFRKPINAFSNFLQKQAWELGSSYCDHPIWDELGVTYDNLIPEQPQRAKGTIVTPYVYECFKNMEWADHLNAVELDSQMSVKHQSRLAELGFIQKGKKIKTKTEPIIDGTMVTACPKDVVAIRRDQQTCWKGTEDLWYAVVQDIHPLKTKHARLSLIWLYRPSDTVCRDMNYPHNNELFLSDHCNCGDGVVDTSEIVKKLNVTFFAHKAEKGADFFVRQTYFSDDETFTSLKKDHFSCQCRQPPTKPNFEIGDTILFESAKESHPDQVNLEPAEILEFGESCQVKIRLLLRRSQYFGAKSTICRPNELVYTNRTHVIHVNQIERRCQVRFYTEEQRQNGSIPAPYNRDGTGDAFYIIAQEAEEGSDLVALQHPPAGFKQGFDSEDVTFPKLRALNIFSGGGSFDRGLEEGGAIRNEWAVEWELAPMLTYRANQHDPERVKLFLGSVNDFLLRAFQGNTEANDLVAKLGDVEFISAGSPCQGYSSVNSCKENEVSMRNSSMIASVASYVDFFRPKYAILENVIMMSNRSNKKNPLCQLLCAFVGMGYQLRILNLDAWSFGAPQSRSRLFIFIAAPGLQLPAHPPLTHSHLSKTTQKSLGDAPNGLPFGKRRWDIPVFDFLCVSKSLMDLPRIGRGKITPVAYPDHRTMRTESAANQRLLSSVPKTPRCQGLFEAVARGYIDLEKTQKRKLRKGQRAWSRIHPHLLMPTVTTFPSPFCKFTGRWLHWEEDRVMTVMEVRRAQGFPDDEVLIGSPAQQWKVVGNSVARQVALALGLVMREACVKNHDKKVHENNVMVTNGFQVVVERPEVESGIPTTEPTRESDDSLESKAEATQNTLLPLGVVILESKNTNEKSINNSPLKSPAVDLTKDTPPPQSLTPDVKRPENFIASILTPWLVRSEAVAVSEDDSSTLNTTSEGDNFSLHSQNVKRSLDHSFVTSGPELAHLPPKKRRLNDEAQDGSDEFWSEIT</sequence>
<evidence type="ECO:0000313" key="12">
    <source>
        <dbReference type="Proteomes" id="UP000002059"/>
    </source>
</evidence>
<dbReference type="GO" id="GO:0003886">
    <property type="term" value="F:DNA (cytosine-5-)-methyltransferase activity"/>
    <property type="evidence" value="ECO:0007669"/>
    <property type="project" value="UniProtKB-EC"/>
</dbReference>
<feature type="region of interest" description="Disordered" evidence="9">
    <location>
        <begin position="75"/>
        <end position="98"/>
    </location>
</feature>
<keyword evidence="12" id="KW-1185">Reference proteome</keyword>
<keyword evidence="6" id="KW-0238">DNA-binding</keyword>
<dbReference type="CDD" id="cd04370">
    <property type="entry name" value="BAH"/>
    <property type="match status" value="1"/>
</dbReference>
<dbReference type="AlphaFoldDB" id="C1H2T7"/>